<evidence type="ECO:0000313" key="2">
    <source>
        <dbReference type="EMBL" id="KAJ8544180.1"/>
    </source>
</evidence>
<proteinExistence type="predicted"/>
<evidence type="ECO:0000313" key="3">
    <source>
        <dbReference type="Proteomes" id="UP001152561"/>
    </source>
</evidence>
<keyword evidence="1" id="KW-0732">Signal</keyword>
<accession>A0A9Q1LTC3</accession>
<dbReference type="OrthoDB" id="1935635at2759"/>
<feature type="signal peptide" evidence="1">
    <location>
        <begin position="1"/>
        <end position="16"/>
    </location>
</feature>
<protein>
    <submittedName>
        <fullName evidence="2">Uncharacterized protein</fullName>
    </submittedName>
</protein>
<feature type="chain" id="PRO_5040502801" evidence="1">
    <location>
        <begin position="17"/>
        <end position="93"/>
    </location>
</feature>
<comment type="caution">
    <text evidence="2">The sequence shown here is derived from an EMBL/GenBank/DDBJ whole genome shotgun (WGS) entry which is preliminary data.</text>
</comment>
<keyword evidence="3" id="KW-1185">Reference proteome</keyword>
<reference evidence="3" key="1">
    <citation type="journal article" date="2023" name="Proc. Natl. Acad. Sci. U.S.A.">
        <title>Genomic and structural basis for evolution of tropane alkaloid biosynthesis.</title>
        <authorList>
            <person name="Wanga Y.-J."/>
            <person name="Taina T."/>
            <person name="Yua J.-Y."/>
            <person name="Lia J."/>
            <person name="Xua B."/>
            <person name="Chenc J."/>
            <person name="D'Auriad J.C."/>
            <person name="Huanga J.-P."/>
            <person name="Huanga S.-X."/>
        </authorList>
    </citation>
    <scope>NUCLEOTIDE SEQUENCE [LARGE SCALE GENOMIC DNA]</scope>
    <source>
        <strain evidence="3">cv. KIB-2019</strain>
    </source>
</reference>
<name>A0A9Q1LTC3_9SOLA</name>
<gene>
    <name evidence="2" type="ORF">K7X08_035784</name>
</gene>
<dbReference type="AlphaFoldDB" id="A0A9Q1LTC3"/>
<dbReference type="Proteomes" id="UP001152561">
    <property type="component" value="Unassembled WGS sequence"/>
</dbReference>
<sequence length="93" mass="10356">MLWLSGVWSLSGTCTGVCYCSDCAERRECYALAKVDATEDYDVQGYPTVFFFMDGLFTSPTMLKGIRIIIADVLLIGGPELISLWSKMLMNLI</sequence>
<dbReference type="EMBL" id="JAJAGQ010000014">
    <property type="protein sequence ID" value="KAJ8544180.1"/>
    <property type="molecule type" value="Genomic_DNA"/>
</dbReference>
<evidence type="ECO:0000256" key="1">
    <source>
        <dbReference type="SAM" id="SignalP"/>
    </source>
</evidence>
<organism evidence="2 3">
    <name type="scientific">Anisodus acutangulus</name>
    <dbReference type="NCBI Taxonomy" id="402998"/>
    <lineage>
        <taxon>Eukaryota</taxon>
        <taxon>Viridiplantae</taxon>
        <taxon>Streptophyta</taxon>
        <taxon>Embryophyta</taxon>
        <taxon>Tracheophyta</taxon>
        <taxon>Spermatophyta</taxon>
        <taxon>Magnoliopsida</taxon>
        <taxon>eudicotyledons</taxon>
        <taxon>Gunneridae</taxon>
        <taxon>Pentapetalae</taxon>
        <taxon>asterids</taxon>
        <taxon>lamiids</taxon>
        <taxon>Solanales</taxon>
        <taxon>Solanaceae</taxon>
        <taxon>Solanoideae</taxon>
        <taxon>Hyoscyameae</taxon>
        <taxon>Anisodus</taxon>
    </lineage>
</organism>